<evidence type="ECO:0000313" key="4">
    <source>
        <dbReference type="Proteomes" id="UP001375240"/>
    </source>
</evidence>
<organism evidence="3 4">
    <name type="scientific">Orbilia brochopaga</name>
    <dbReference type="NCBI Taxonomy" id="3140254"/>
    <lineage>
        <taxon>Eukaryota</taxon>
        <taxon>Fungi</taxon>
        <taxon>Dikarya</taxon>
        <taxon>Ascomycota</taxon>
        <taxon>Pezizomycotina</taxon>
        <taxon>Orbiliomycetes</taxon>
        <taxon>Orbiliales</taxon>
        <taxon>Orbiliaceae</taxon>
        <taxon>Orbilia</taxon>
    </lineage>
</organism>
<sequence length="215" mass="22793">MKVSTIIVSVLLASVSSAIPLAARDFGSRATSTDIEALNHDGGADSAAFSTPNPLPKRQQNTNSLKDLVLSFLAPLNIPPVFLQLIKNAPDSVVQQIMTLPPDQLQNVINQLKEGKIPTVPGIKPKDLVMQFLGQLNIPPNVVQQIQGMPDSVFEQIAQLPFSQLQQVIADLQQGKIPTQLPGVNNPGSPAPAPAPAPADAASDSAPLSFMDIKF</sequence>
<reference evidence="3 4" key="1">
    <citation type="submission" date="2019-10" db="EMBL/GenBank/DDBJ databases">
        <authorList>
            <person name="Palmer J.M."/>
        </authorList>
    </citation>
    <scope>NUCLEOTIDE SEQUENCE [LARGE SCALE GENOMIC DNA]</scope>
    <source>
        <strain evidence="3 4">TWF696</strain>
    </source>
</reference>
<accession>A0AAV9UQI4</accession>
<feature type="region of interest" description="Disordered" evidence="1">
    <location>
        <begin position="41"/>
        <end position="60"/>
    </location>
</feature>
<feature type="signal peptide" evidence="2">
    <location>
        <begin position="1"/>
        <end position="18"/>
    </location>
</feature>
<feature type="region of interest" description="Disordered" evidence="1">
    <location>
        <begin position="178"/>
        <end position="204"/>
    </location>
</feature>
<dbReference type="AlphaFoldDB" id="A0AAV9UQI4"/>
<evidence type="ECO:0000256" key="1">
    <source>
        <dbReference type="SAM" id="MobiDB-lite"/>
    </source>
</evidence>
<keyword evidence="2" id="KW-0732">Signal</keyword>
<evidence type="ECO:0000313" key="3">
    <source>
        <dbReference type="EMBL" id="KAK6344342.1"/>
    </source>
</evidence>
<evidence type="ECO:0000256" key="2">
    <source>
        <dbReference type="SAM" id="SignalP"/>
    </source>
</evidence>
<feature type="compositionally biased region" description="Polar residues" evidence="1">
    <location>
        <begin position="48"/>
        <end position="60"/>
    </location>
</feature>
<proteinExistence type="predicted"/>
<name>A0AAV9UQI4_9PEZI</name>
<comment type="caution">
    <text evidence="3">The sequence shown here is derived from an EMBL/GenBank/DDBJ whole genome shotgun (WGS) entry which is preliminary data.</text>
</comment>
<feature type="chain" id="PRO_5043541539" evidence="2">
    <location>
        <begin position="19"/>
        <end position="215"/>
    </location>
</feature>
<protein>
    <submittedName>
        <fullName evidence="3">Uncharacterized protein</fullName>
    </submittedName>
</protein>
<keyword evidence="4" id="KW-1185">Reference proteome</keyword>
<dbReference type="EMBL" id="JAVHNQ010000006">
    <property type="protein sequence ID" value="KAK6344342.1"/>
    <property type="molecule type" value="Genomic_DNA"/>
</dbReference>
<gene>
    <name evidence="3" type="ORF">TWF696_007981</name>
</gene>
<dbReference type="Proteomes" id="UP001375240">
    <property type="component" value="Unassembled WGS sequence"/>
</dbReference>